<protein>
    <submittedName>
        <fullName evidence="2">Uncharacterized protein</fullName>
    </submittedName>
</protein>
<dbReference type="EMBL" id="NFII01000003">
    <property type="protein sequence ID" value="OUO02144.1"/>
    <property type="molecule type" value="Genomic_DNA"/>
</dbReference>
<dbReference type="Proteomes" id="UP000195386">
    <property type="component" value="Unassembled WGS sequence"/>
</dbReference>
<reference evidence="3" key="1">
    <citation type="submission" date="2017-04" db="EMBL/GenBank/DDBJ databases">
        <title>Function of individual gut microbiota members based on whole genome sequencing of pure cultures obtained from chicken caecum.</title>
        <authorList>
            <person name="Medvecky M."/>
            <person name="Cejkova D."/>
            <person name="Polansky O."/>
            <person name="Karasova D."/>
            <person name="Kubasova T."/>
            <person name="Cizek A."/>
            <person name="Rychlik I."/>
        </authorList>
    </citation>
    <scope>NUCLEOTIDE SEQUENCE [LARGE SCALE GENOMIC DNA]</scope>
    <source>
        <strain evidence="3">An43</strain>
    </source>
</reference>
<feature type="transmembrane region" description="Helical" evidence="1">
    <location>
        <begin position="27"/>
        <end position="53"/>
    </location>
</feature>
<organism evidence="2 3">
    <name type="scientific">Bacteroides clarus</name>
    <dbReference type="NCBI Taxonomy" id="626929"/>
    <lineage>
        <taxon>Bacteria</taxon>
        <taxon>Pseudomonadati</taxon>
        <taxon>Bacteroidota</taxon>
        <taxon>Bacteroidia</taxon>
        <taxon>Bacteroidales</taxon>
        <taxon>Bacteroidaceae</taxon>
        <taxon>Bacteroides</taxon>
    </lineage>
</organism>
<evidence type="ECO:0000313" key="2">
    <source>
        <dbReference type="EMBL" id="OUO02144.1"/>
    </source>
</evidence>
<sequence length="73" mass="8389">MNGYEVPHSSYIADIPPNLLIWLYMDIQVVIVAHKKLIAASNVILFIILNIWFPRSLKERFIYKRSGLPSASC</sequence>
<keyword evidence="1" id="KW-0472">Membrane</keyword>
<evidence type="ECO:0000313" key="3">
    <source>
        <dbReference type="Proteomes" id="UP000195386"/>
    </source>
</evidence>
<dbReference type="AlphaFoldDB" id="A0A1Y3YWA5"/>
<comment type="caution">
    <text evidence="2">The sequence shown here is derived from an EMBL/GenBank/DDBJ whole genome shotgun (WGS) entry which is preliminary data.</text>
</comment>
<keyword evidence="1" id="KW-0812">Transmembrane</keyword>
<accession>A0A1Y3YWA5</accession>
<name>A0A1Y3YWA5_9BACE</name>
<keyword evidence="1" id="KW-1133">Transmembrane helix</keyword>
<proteinExistence type="predicted"/>
<evidence type="ECO:0000256" key="1">
    <source>
        <dbReference type="SAM" id="Phobius"/>
    </source>
</evidence>
<gene>
    <name evidence="2" type="ORF">B5F97_05025</name>
</gene>